<protein>
    <submittedName>
        <fullName evidence="1">Uncharacterized protein</fullName>
    </submittedName>
</protein>
<accession>A0A506TUV6</accession>
<organism evidence="1 2">
    <name type="scientific">Pararhizobium mangrovi</name>
    <dbReference type="NCBI Taxonomy" id="2590452"/>
    <lineage>
        <taxon>Bacteria</taxon>
        <taxon>Pseudomonadati</taxon>
        <taxon>Pseudomonadota</taxon>
        <taxon>Alphaproteobacteria</taxon>
        <taxon>Hyphomicrobiales</taxon>
        <taxon>Rhizobiaceae</taxon>
        <taxon>Rhizobium/Agrobacterium group</taxon>
        <taxon>Pararhizobium</taxon>
    </lineage>
</organism>
<comment type="caution">
    <text evidence="1">The sequence shown here is derived from an EMBL/GenBank/DDBJ whole genome shotgun (WGS) entry which is preliminary data.</text>
</comment>
<gene>
    <name evidence="1" type="ORF">FJU11_17495</name>
</gene>
<proteinExistence type="predicted"/>
<evidence type="ECO:0000313" key="2">
    <source>
        <dbReference type="Proteomes" id="UP000320314"/>
    </source>
</evidence>
<dbReference type="RefSeq" id="WP_141168367.1">
    <property type="nucleotide sequence ID" value="NZ_VHLH01000047.1"/>
</dbReference>
<keyword evidence="2" id="KW-1185">Reference proteome</keyword>
<dbReference type="Proteomes" id="UP000320314">
    <property type="component" value="Unassembled WGS sequence"/>
</dbReference>
<dbReference type="AlphaFoldDB" id="A0A506TUV6"/>
<dbReference type="OrthoDB" id="8396572at2"/>
<reference evidence="1 2" key="1">
    <citation type="submission" date="2019-06" db="EMBL/GenBank/DDBJ databases">
        <authorList>
            <person name="Li M."/>
        </authorList>
    </citation>
    <scope>NUCLEOTIDE SEQUENCE [LARGE SCALE GENOMIC DNA]</scope>
    <source>
        <strain evidence="1 2">BGMRC6574</strain>
    </source>
</reference>
<dbReference type="EMBL" id="VHLH01000047">
    <property type="protein sequence ID" value="TPW25853.1"/>
    <property type="molecule type" value="Genomic_DNA"/>
</dbReference>
<name>A0A506TUV6_9HYPH</name>
<evidence type="ECO:0000313" key="1">
    <source>
        <dbReference type="EMBL" id="TPW25853.1"/>
    </source>
</evidence>
<sequence>MSQTVAVRLAGGYLPQIASERVRNPGLSQQAVIQQWVTQRYGGWISDNLSSAYEIQNVDRDGFDIQFENPDEASQFVKLVGGALK</sequence>